<organism evidence="1 2">
    <name type="scientific">Racocetra persica</name>
    <dbReference type="NCBI Taxonomy" id="160502"/>
    <lineage>
        <taxon>Eukaryota</taxon>
        <taxon>Fungi</taxon>
        <taxon>Fungi incertae sedis</taxon>
        <taxon>Mucoromycota</taxon>
        <taxon>Glomeromycotina</taxon>
        <taxon>Glomeromycetes</taxon>
        <taxon>Diversisporales</taxon>
        <taxon>Gigasporaceae</taxon>
        <taxon>Racocetra</taxon>
    </lineage>
</organism>
<evidence type="ECO:0000313" key="1">
    <source>
        <dbReference type="EMBL" id="CAG8493444.1"/>
    </source>
</evidence>
<accession>A0ACA9KU27</accession>
<sequence>MNNVHEIFQVGICYYTYLFTGAHNQAGKKLLHRILSLDPDIQESNDNPNDPMW</sequence>
<keyword evidence="2" id="KW-1185">Reference proteome</keyword>
<feature type="non-terminal residue" evidence="1">
    <location>
        <position position="53"/>
    </location>
</feature>
<protein>
    <submittedName>
        <fullName evidence="1">9255_t:CDS:1</fullName>
    </submittedName>
</protein>
<dbReference type="Proteomes" id="UP000789920">
    <property type="component" value="Unassembled WGS sequence"/>
</dbReference>
<reference evidence="1" key="1">
    <citation type="submission" date="2021-06" db="EMBL/GenBank/DDBJ databases">
        <authorList>
            <person name="Kallberg Y."/>
            <person name="Tangrot J."/>
            <person name="Rosling A."/>
        </authorList>
    </citation>
    <scope>NUCLEOTIDE SEQUENCE</scope>
    <source>
        <strain evidence="1">MA461A</strain>
    </source>
</reference>
<dbReference type="EMBL" id="CAJVQC010001388">
    <property type="protein sequence ID" value="CAG8493444.1"/>
    <property type="molecule type" value="Genomic_DNA"/>
</dbReference>
<comment type="caution">
    <text evidence="1">The sequence shown here is derived from an EMBL/GenBank/DDBJ whole genome shotgun (WGS) entry which is preliminary data.</text>
</comment>
<name>A0ACA9KU27_9GLOM</name>
<evidence type="ECO:0000313" key="2">
    <source>
        <dbReference type="Proteomes" id="UP000789920"/>
    </source>
</evidence>
<gene>
    <name evidence="1" type="ORF">RPERSI_LOCUS1495</name>
</gene>
<proteinExistence type="predicted"/>